<comment type="caution">
    <text evidence="2">The sequence shown here is derived from an EMBL/GenBank/DDBJ whole genome shotgun (WGS) entry which is preliminary data.</text>
</comment>
<dbReference type="Proteomes" id="UP000265768">
    <property type="component" value="Unassembled WGS sequence"/>
</dbReference>
<dbReference type="SUPFAM" id="SSF53448">
    <property type="entry name" value="Nucleotide-diphospho-sugar transferases"/>
    <property type="match status" value="1"/>
</dbReference>
<evidence type="ECO:0000259" key="1">
    <source>
        <dbReference type="Pfam" id="PF00535"/>
    </source>
</evidence>
<dbReference type="OrthoDB" id="4328737at2"/>
<organism evidence="2 3">
    <name type="scientific">Bailinhaonella thermotolerans</name>
    <dbReference type="NCBI Taxonomy" id="1070861"/>
    <lineage>
        <taxon>Bacteria</taxon>
        <taxon>Bacillati</taxon>
        <taxon>Actinomycetota</taxon>
        <taxon>Actinomycetes</taxon>
        <taxon>Streptosporangiales</taxon>
        <taxon>Streptosporangiaceae</taxon>
        <taxon>Bailinhaonella</taxon>
    </lineage>
</organism>
<dbReference type="RefSeq" id="WP_119931455.1">
    <property type="nucleotide sequence ID" value="NZ_QZEY01000026.1"/>
</dbReference>
<gene>
    <name evidence="2" type="ORF">D5H75_37905</name>
</gene>
<dbReference type="Pfam" id="PF00535">
    <property type="entry name" value="Glycos_transf_2"/>
    <property type="match status" value="1"/>
</dbReference>
<dbReference type="InterPro" id="IPR029044">
    <property type="entry name" value="Nucleotide-diphossugar_trans"/>
</dbReference>
<dbReference type="GO" id="GO:0016740">
    <property type="term" value="F:transferase activity"/>
    <property type="evidence" value="ECO:0007669"/>
    <property type="project" value="UniProtKB-KW"/>
</dbReference>
<dbReference type="InterPro" id="IPR001173">
    <property type="entry name" value="Glyco_trans_2-like"/>
</dbReference>
<keyword evidence="3" id="KW-1185">Reference proteome</keyword>
<accession>A0A3A4AJY0</accession>
<evidence type="ECO:0000313" key="3">
    <source>
        <dbReference type="Proteomes" id="UP000265768"/>
    </source>
</evidence>
<dbReference type="EMBL" id="QZEY01000026">
    <property type="protein sequence ID" value="RJL21245.1"/>
    <property type="molecule type" value="Genomic_DNA"/>
</dbReference>
<name>A0A3A4AJY0_9ACTN</name>
<dbReference type="Gene3D" id="3.90.550.10">
    <property type="entry name" value="Spore Coat Polysaccharide Biosynthesis Protein SpsA, Chain A"/>
    <property type="match status" value="1"/>
</dbReference>
<proteinExistence type="predicted"/>
<evidence type="ECO:0000313" key="2">
    <source>
        <dbReference type="EMBL" id="RJL21245.1"/>
    </source>
</evidence>
<protein>
    <submittedName>
        <fullName evidence="2">Glycosyltransferase</fullName>
    </submittedName>
</protein>
<dbReference type="AlphaFoldDB" id="A0A3A4AJY0"/>
<keyword evidence="2" id="KW-0808">Transferase</keyword>
<reference evidence="2 3" key="1">
    <citation type="submission" date="2018-09" db="EMBL/GenBank/DDBJ databases">
        <title>YIM 75507 draft genome.</title>
        <authorList>
            <person name="Tang S."/>
            <person name="Feng Y."/>
        </authorList>
    </citation>
    <scope>NUCLEOTIDE SEQUENCE [LARGE SCALE GENOMIC DNA]</scope>
    <source>
        <strain evidence="2 3">YIM 75507</strain>
    </source>
</reference>
<dbReference type="CDD" id="cd00761">
    <property type="entry name" value="Glyco_tranf_GTA_type"/>
    <property type="match status" value="1"/>
</dbReference>
<sequence length="254" mass="27454">MDVTIITATRLVPARIPYLLQLHASLAAQQDAAWRWILALDGVPADRVPPALRQDSRVTVVESARPAGAAAVRNLALHHVQTPWTTSAADDDLLPAGSLRRRLRAAAAHSGAGWVAGRSDDLLPGGRLRRWTCPAPPGHHAPGGVWRCWPAPEATLPLGPWTLLTRTDLLRRVGGWQGLPQAEDIGMLIAVTGTAPGIVLPESVYCYRKHPGQMMRSPGFDLLEPAVRQITWERGRLLHLAAGDHSAQPILQPA</sequence>
<feature type="domain" description="Glycosyltransferase 2-like" evidence="1">
    <location>
        <begin position="16"/>
        <end position="111"/>
    </location>
</feature>